<comment type="catalytic activity">
    <reaction evidence="2">
        <text>a 3'-end 2',3'-cyclophospho-ribonucleotide-RNA + H2O = a 3'-end 2'-phospho-ribonucleotide-RNA + H(+)</text>
        <dbReference type="Rhea" id="RHEA:11828"/>
        <dbReference type="Rhea" id="RHEA-COMP:10464"/>
        <dbReference type="Rhea" id="RHEA-COMP:17353"/>
        <dbReference type="ChEBI" id="CHEBI:15377"/>
        <dbReference type="ChEBI" id="CHEBI:15378"/>
        <dbReference type="ChEBI" id="CHEBI:83064"/>
        <dbReference type="ChEBI" id="CHEBI:173113"/>
        <dbReference type="EC" id="3.1.4.58"/>
    </reaction>
</comment>
<comment type="caution">
    <text evidence="4">The sequence shown here is derived from an EMBL/GenBank/DDBJ whole genome shotgun (WGS) entry which is preliminary data.</text>
</comment>
<dbReference type="Proteomes" id="UP000254720">
    <property type="component" value="Unassembled WGS sequence"/>
</dbReference>
<proteinExistence type="inferred from homology"/>
<dbReference type="GO" id="GO:0008664">
    <property type="term" value="F:RNA 2',3'-cyclic 3'-phosphodiesterase activity"/>
    <property type="evidence" value="ECO:0007669"/>
    <property type="project" value="UniProtKB-EC"/>
</dbReference>
<keyword evidence="5" id="KW-1185">Reference proteome</keyword>
<dbReference type="HAMAP" id="MF_01940">
    <property type="entry name" value="RNA_CPDase"/>
    <property type="match status" value="1"/>
</dbReference>
<dbReference type="AlphaFoldDB" id="A0A370GC80"/>
<sequence>MTLPPAIRIFFAIDLPLSAKEKIGSFIGALKKKSKSNAIRWTKPENLHITLQFLAEIKAADLPELVRNVRGRLARLDKSSTIKLGTLHLFPTPYRPRVIVLDVAPQEQLASLAELIGHGIKATGYEVEDRPFRGHLTLGRIKQPQGIQLGFLNEVELPAIEEIELNEVVAFRSEPQPEGSVYTPLERINLSSGR</sequence>
<comment type="similarity">
    <text evidence="2">Belongs to the 2H phosphoesterase superfamily. ThpR family.</text>
</comment>
<dbReference type="EC" id="3.1.4.58" evidence="2"/>
<dbReference type="RefSeq" id="WP_114835128.1">
    <property type="nucleotide sequence ID" value="NZ_LR699114.1"/>
</dbReference>
<name>A0A370GC80_9COXI</name>
<feature type="short sequence motif" description="HXTX 2" evidence="2">
    <location>
        <begin position="135"/>
        <end position="138"/>
    </location>
</feature>
<dbReference type="NCBIfam" id="TIGR02258">
    <property type="entry name" value="2_5_ligase"/>
    <property type="match status" value="1"/>
</dbReference>
<protein>
    <recommendedName>
        <fullName evidence="2">RNA 2',3'-cyclic phosphodiesterase</fullName>
        <shortName evidence="2">RNA 2',3'-CPDase</shortName>
        <ecNumber evidence="2">3.1.4.58</ecNumber>
    </recommendedName>
</protein>
<evidence type="ECO:0000256" key="2">
    <source>
        <dbReference type="HAMAP-Rule" id="MF_01940"/>
    </source>
</evidence>
<dbReference type="InterPro" id="IPR009097">
    <property type="entry name" value="Cyclic_Pdiesterase"/>
</dbReference>
<organism evidence="4 5">
    <name type="scientific">Aquicella lusitana</name>
    <dbReference type="NCBI Taxonomy" id="254246"/>
    <lineage>
        <taxon>Bacteria</taxon>
        <taxon>Pseudomonadati</taxon>
        <taxon>Pseudomonadota</taxon>
        <taxon>Gammaproteobacteria</taxon>
        <taxon>Legionellales</taxon>
        <taxon>Coxiellaceae</taxon>
        <taxon>Aquicella</taxon>
    </lineage>
</organism>
<feature type="short sequence motif" description="HXTX 1" evidence="2">
    <location>
        <begin position="48"/>
        <end position="51"/>
    </location>
</feature>
<keyword evidence="4" id="KW-0436">Ligase</keyword>
<evidence type="ECO:0000313" key="4">
    <source>
        <dbReference type="EMBL" id="RDI40064.1"/>
    </source>
</evidence>
<reference evidence="4 5" key="1">
    <citation type="submission" date="2018-07" db="EMBL/GenBank/DDBJ databases">
        <title>Genomic Encyclopedia of Type Strains, Phase IV (KMG-IV): sequencing the most valuable type-strain genomes for metagenomic binning, comparative biology and taxonomic classification.</title>
        <authorList>
            <person name="Goeker M."/>
        </authorList>
    </citation>
    <scope>NUCLEOTIDE SEQUENCE [LARGE SCALE GENOMIC DNA]</scope>
    <source>
        <strain evidence="4 5">DSM 16500</strain>
    </source>
</reference>
<dbReference type="PANTHER" id="PTHR35561">
    <property type="entry name" value="RNA 2',3'-CYCLIC PHOSPHODIESTERASE"/>
    <property type="match status" value="1"/>
</dbReference>
<dbReference type="GO" id="GO:0016874">
    <property type="term" value="F:ligase activity"/>
    <property type="evidence" value="ECO:0007669"/>
    <property type="project" value="UniProtKB-KW"/>
</dbReference>
<dbReference type="GO" id="GO:0004113">
    <property type="term" value="F:2',3'-cyclic-nucleotide 3'-phosphodiesterase activity"/>
    <property type="evidence" value="ECO:0007669"/>
    <property type="project" value="InterPro"/>
</dbReference>
<dbReference type="EMBL" id="QQAX01000024">
    <property type="protein sequence ID" value="RDI40064.1"/>
    <property type="molecule type" value="Genomic_DNA"/>
</dbReference>
<accession>A0A370GC80</accession>
<evidence type="ECO:0000256" key="1">
    <source>
        <dbReference type="ARBA" id="ARBA00022801"/>
    </source>
</evidence>
<dbReference type="PANTHER" id="PTHR35561:SF1">
    <property type="entry name" value="RNA 2',3'-CYCLIC PHOSPHODIESTERASE"/>
    <property type="match status" value="1"/>
</dbReference>
<dbReference type="Gene3D" id="3.90.1140.10">
    <property type="entry name" value="Cyclic phosphodiesterase"/>
    <property type="match status" value="1"/>
</dbReference>
<dbReference type="SUPFAM" id="SSF55144">
    <property type="entry name" value="LigT-like"/>
    <property type="match status" value="1"/>
</dbReference>
<dbReference type="Pfam" id="PF02834">
    <property type="entry name" value="LigT_PEase"/>
    <property type="match status" value="2"/>
</dbReference>
<feature type="domain" description="Phosphoesterase HXTX" evidence="3">
    <location>
        <begin position="105"/>
        <end position="182"/>
    </location>
</feature>
<comment type="function">
    <text evidence="2">Hydrolyzes RNA 2',3'-cyclic phosphodiester to an RNA 2'-phosphomonoester.</text>
</comment>
<evidence type="ECO:0000259" key="3">
    <source>
        <dbReference type="Pfam" id="PF02834"/>
    </source>
</evidence>
<evidence type="ECO:0000313" key="5">
    <source>
        <dbReference type="Proteomes" id="UP000254720"/>
    </source>
</evidence>
<feature type="domain" description="Phosphoesterase HXTX" evidence="3">
    <location>
        <begin position="15"/>
        <end position="100"/>
    </location>
</feature>
<keyword evidence="1 2" id="KW-0378">Hydrolase</keyword>
<dbReference type="OrthoDB" id="7061261at2"/>
<dbReference type="InterPro" id="IPR014051">
    <property type="entry name" value="Phosphoesterase_HXTX"/>
</dbReference>
<dbReference type="InterPro" id="IPR004175">
    <property type="entry name" value="RNA_CPDase"/>
</dbReference>
<feature type="active site" description="Proton acceptor" evidence="2">
    <location>
        <position position="135"/>
    </location>
</feature>
<gene>
    <name evidence="4" type="ORF">C8D86_12414</name>
</gene>
<feature type="active site" description="Proton donor" evidence="2">
    <location>
        <position position="48"/>
    </location>
</feature>